<evidence type="ECO:0000313" key="6">
    <source>
        <dbReference type="Proteomes" id="UP000298656"/>
    </source>
</evidence>
<dbReference type="PANTHER" id="PTHR43462:SF2">
    <property type="entry name" value="THREONYL AND ALANYL TRNA SYNTHETASE SECOND ADDITIONAL DOMAIN-CONTAINING PROTEIN"/>
    <property type="match status" value="1"/>
</dbReference>
<dbReference type="GO" id="GO:0005524">
    <property type="term" value="F:ATP binding"/>
    <property type="evidence" value="ECO:0007669"/>
    <property type="project" value="InterPro"/>
</dbReference>
<sequence>MTERHYLHSDKLEMHASVVSCSPAEDGTYQIVLSATLFHPQGGGQPSDLGTIADAKVIRVSQAGDDVIHHCDRSVAAGDVDIKVSAEPRALHARLHSAGHLISYCGEPFGWRAVKGHHWPGEARVIFEAEDGAPAFTADAIEQQANAQIASDAARHVSQEGETRKVGFGHLPAYPCGGTHVASLGIVGRVRILKVKEKKGQLWVHYDVES</sequence>
<dbReference type="OrthoDB" id="9812949at2"/>
<dbReference type="InterPro" id="IPR009000">
    <property type="entry name" value="Transl_B-barrel_sf"/>
</dbReference>
<organism evidence="5 6">
    <name type="scientific">Trinickia violacea</name>
    <dbReference type="NCBI Taxonomy" id="2571746"/>
    <lineage>
        <taxon>Bacteria</taxon>
        <taxon>Pseudomonadati</taxon>
        <taxon>Pseudomonadota</taxon>
        <taxon>Betaproteobacteria</taxon>
        <taxon>Burkholderiales</taxon>
        <taxon>Burkholderiaceae</taxon>
        <taxon>Trinickia</taxon>
    </lineage>
</organism>
<evidence type="ECO:0000259" key="4">
    <source>
        <dbReference type="Pfam" id="PF07973"/>
    </source>
</evidence>
<dbReference type="InterPro" id="IPR051335">
    <property type="entry name" value="Alanyl-tRNA_Editing_Enzymes"/>
</dbReference>
<gene>
    <name evidence="5" type="ORF">FAZ95_38250</name>
</gene>
<dbReference type="Gene3D" id="3.30.980.10">
    <property type="entry name" value="Threonyl-trna Synthetase, Chain A, domain 2"/>
    <property type="match status" value="1"/>
</dbReference>
<dbReference type="KEGG" id="tvl:FAZ95_38250"/>
<keyword evidence="6" id="KW-1185">Reference proteome</keyword>
<protein>
    <submittedName>
        <fullName evidence="5">Alanyl-tRNA editing protein</fullName>
    </submittedName>
</protein>
<dbReference type="Proteomes" id="UP000298656">
    <property type="component" value="Chromosome 2"/>
</dbReference>
<evidence type="ECO:0000256" key="1">
    <source>
        <dbReference type="ARBA" id="ARBA00001947"/>
    </source>
</evidence>
<keyword evidence="3" id="KW-0862">Zinc</keyword>
<accession>A0A4P8IZ51</accession>
<evidence type="ECO:0000256" key="3">
    <source>
        <dbReference type="ARBA" id="ARBA00022833"/>
    </source>
</evidence>
<dbReference type="GO" id="GO:0043039">
    <property type="term" value="P:tRNA aminoacylation"/>
    <property type="evidence" value="ECO:0007669"/>
    <property type="project" value="InterPro"/>
</dbReference>
<proteinExistence type="predicted"/>
<dbReference type="Gene3D" id="2.40.30.130">
    <property type="match status" value="1"/>
</dbReference>
<dbReference type="InterPro" id="IPR018163">
    <property type="entry name" value="Thr/Ala-tRNA-synth_IIc_edit"/>
</dbReference>
<reference evidence="5 6" key="1">
    <citation type="submission" date="2019-05" db="EMBL/GenBank/DDBJ databases">
        <title>Burkholderia sp. DHOD12, isolated from subtropical forest soil.</title>
        <authorList>
            <person name="Gao Z.-H."/>
            <person name="Qiu L.-H."/>
        </authorList>
    </citation>
    <scope>NUCLEOTIDE SEQUENCE [LARGE SCALE GENOMIC DNA]</scope>
    <source>
        <strain evidence="5 6">DHOD12</strain>
    </source>
</reference>
<feature type="domain" description="Threonyl/alanyl tRNA synthetase SAD" evidence="4">
    <location>
        <begin position="169"/>
        <end position="202"/>
    </location>
</feature>
<dbReference type="Pfam" id="PF07973">
    <property type="entry name" value="tRNA_SAD"/>
    <property type="match status" value="1"/>
</dbReference>
<dbReference type="EMBL" id="CP040078">
    <property type="protein sequence ID" value="QCP54708.1"/>
    <property type="molecule type" value="Genomic_DNA"/>
</dbReference>
<name>A0A4P8IZ51_9BURK</name>
<dbReference type="AlphaFoldDB" id="A0A4P8IZ51"/>
<dbReference type="RefSeq" id="WP_137337466.1">
    <property type="nucleotide sequence ID" value="NZ_CP040078.1"/>
</dbReference>
<dbReference type="GO" id="GO:0004812">
    <property type="term" value="F:aminoacyl-tRNA ligase activity"/>
    <property type="evidence" value="ECO:0007669"/>
    <property type="project" value="InterPro"/>
</dbReference>
<keyword evidence="2" id="KW-0479">Metal-binding</keyword>
<comment type="cofactor">
    <cofactor evidence="1">
        <name>Zn(2+)</name>
        <dbReference type="ChEBI" id="CHEBI:29105"/>
    </cofactor>
</comment>
<dbReference type="PANTHER" id="PTHR43462">
    <property type="entry name" value="ALANYL-TRNA EDITING PROTEIN"/>
    <property type="match status" value="1"/>
</dbReference>
<dbReference type="SUPFAM" id="SSF55186">
    <property type="entry name" value="ThrRS/AlaRS common domain"/>
    <property type="match status" value="1"/>
</dbReference>
<dbReference type="InterPro" id="IPR012947">
    <property type="entry name" value="tRNA_SAD"/>
</dbReference>
<evidence type="ECO:0000313" key="5">
    <source>
        <dbReference type="EMBL" id="QCP54708.1"/>
    </source>
</evidence>
<dbReference type="SUPFAM" id="SSF50447">
    <property type="entry name" value="Translation proteins"/>
    <property type="match status" value="1"/>
</dbReference>
<evidence type="ECO:0000256" key="2">
    <source>
        <dbReference type="ARBA" id="ARBA00022723"/>
    </source>
</evidence>
<dbReference type="GO" id="GO:0046872">
    <property type="term" value="F:metal ion binding"/>
    <property type="evidence" value="ECO:0007669"/>
    <property type="project" value="UniProtKB-KW"/>
</dbReference>